<reference evidence="1" key="1">
    <citation type="submission" date="2018-05" db="EMBL/GenBank/DDBJ databases">
        <title>Draft genome of Mucuna pruriens seed.</title>
        <authorList>
            <person name="Nnadi N.E."/>
            <person name="Vos R."/>
            <person name="Hasami M.H."/>
            <person name="Devisetty U.K."/>
            <person name="Aguiy J.C."/>
        </authorList>
    </citation>
    <scope>NUCLEOTIDE SEQUENCE [LARGE SCALE GENOMIC DNA]</scope>
    <source>
        <strain evidence="1">JCA_2017</strain>
    </source>
</reference>
<evidence type="ECO:0000313" key="1">
    <source>
        <dbReference type="EMBL" id="RDX87385.1"/>
    </source>
</evidence>
<name>A0A371GA38_MUCPR</name>
<protein>
    <submittedName>
        <fullName evidence="1">Uncharacterized protein</fullName>
    </submittedName>
</protein>
<comment type="caution">
    <text evidence="1">The sequence shown here is derived from an EMBL/GenBank/DDBJ whole genome shotgun (WGS) entry which is preliminary data.</text>
</comment>
<accession>A0A371GA38</accession>
<gene>
    <name evidence="1" type="ORF">CR513_31143</name>
</gene>
<evidence type="ECO:0000313" key="2">
    <source>
        <dbReference type="Proteomes" id="UP000257109"/>
    </source>
</evidence>
<dbReference type="OrthoDB" id="1275983at2759"/>
<sequence length="108" mass="12279">MGFAIKGQEEKVLKLKMLFGLKQAQGHGIPASTKSYAKKVLEKFKMFDCNPVNTPMEVALNRTRKEDEKSEVTSVVKEQNSKMKYKVCPAKDTKDYKIEQESNPPLLI</sequence>
<dbReference type="AlphaFoldDB" id="A0A371GA38"/>
<feature type="non-terminal residue" evidence="1">
    <location>
        <position position="1"/>
    </location>
</feature>
<dbReference type="EMBL" id="QJKJ01006243">
    <property type="protein sequence ID" value="RDX87385.1"/>
    <property type="molecule type" value="Genomic_DNA"/>
</dbReference>
<organism evidence="1 2">
    <name type="scientific">Mucuna pruriens</name>
    <name type="common">Velvet bean</name>
    <name type="synonym">Dolichos pruriens</name>
    <dbReference type="NCBI Taxonomy" id="157652"/>
    <lineage>
        <taxon>Eukaryota</taxon>
        <taxon>Viridiplantae</taxon>
        <taxon>Streptophyta</taxon>
        <taxon>Embryophyta</taxon>
        <taxon>Tracheophyta</taxon>
        <taxon>Spermatophyta</taxon>
        <taxon>Magnoliopsida</taxon>
        <taxon>eudicotyledons</taxon>
        <taxon>Gunneridae</taxon>
        <taxon>Pentapetalae</taxon>
        <taxon>rosids</taxon>
        <taxon>fabids</taxon>
        <taxon>Fabales</taxon>
        <taxon>Fabaceae</taxon>
        <taxon>Papilionoideae</taxon>
        <taxon>50 kb inversion clade</taxon>
        <taxon>NPAAA clade</taxon>
        <taxon>indigoferoid/millettioid clade</taxon>
        <taxon>Phaseoleae</taxon>
        <taxon>Mucuna</taxon>
    </lineage>
</organism>
<keyword evidence="2" id="KW-1185">Reference proteome</keyword>
<dbReference type="Proteomes" id="UP000257109">
    <property type="component" value="Unassembled WGS sequence"/>
</dbReference>
<proteinExistence type="predicted"/>